<reference evidence="1 2" key="1">
    <citation type="submission" date="2015-07" db="EMBL/GenBank/DDBJ databases">
        <authorList>
            <consortium name="Pathogen Informatics"/>
        </authorList>
    </citation>
    <scope>NUCLEOTIDE SEQUENCE [LARGE SCALE GENOMIC DNA]</scope>
    <source>
        <strain evidence="1 2">A316</strain>
    </source>
</reference>
<dbReference type="AlphaFoldDB" id="A0A655X8Y9"/>
<name>A0A655X8Y9_VIBCL</name>
<dbReference type="Proteomes" id="UP000041770">
    <property type="component" value="Unassembled WGS sequence"/>
</dbReference>
<protein>
    <submittedName>
        <fullName evidence="1">Uncharacterized protein</fullName>
    </submittedName>
</protein>
<proteinExistence type="predicted"/>
<accession>A0A655X8Y9</accession>
<evidence type="ECO:0000313" key="2">
    <source>
        <dbReference type="Proteomes" id="UP000041770"/>
    </source>
</evidence>
<dbReference type="EMBL" id="CWQY01000034">
    <property type="protein sequence ID" value="CSD17609.1"/>
    <property type="molecule type" value="Genomic_DNA"/>
</dbReference>
<evidence type="ECO:0000313" key="1">
    <source>
        <dbReference type="EMBL" id="CSD17609.1"/>
    </source>
</evidence>
<gene>
    <name evidence="1" type="ORF">ERS013200_03423</name>
</gene>
<organism evidence="1 2">
    <name type="scientific">Vibrio cholerae</name>
    <dbReference type="NCBI Taxonomy" id="666"/>
    <lineage>
        <taxon>Bacteria</taxon>
        <taxon>Pseudomonadati</taxon>
        <taxon>Pseudomonadota</taxon>
        <taxon>Gammaproteobacteria</taxon>
        <taxon>Vibrionales</taxon>
        <taxon>Vibrionaceae</taxon>
        <taxon>Vibrio</taxon>
    </lineage>
</organism>
<sequence>MADACGNLVDSLFGKVSIRKASTATSCVAEAIAIPKANMEVSIRLLAGLTPAMSNVQTRTMDWQKKIQLRR</sequence>